<accession>A0A402CUQ6</accession>
<reference evidence="1 2" key="1">
    <citation type="journal article" date="2019" name="Int. J. Syst. Evol. Microbiol.">
        <title>Capsulimonas corticalis gen. nov., sp. nov., an aerobic capsulated bacterium, of a novel bacterial order, Capsulimonadales ord. nov., of the class Armatimonadia of the phylum Armatimonadetes.</title>
        <authorList>
            <person name="Li J."/>
            <person name="Kudo C."/>
            <person name="Tonouchi A."/>
        </authorList>
    </citation>
    <scope>NUCLEOTIDE SEQUENCE [LARGE SCALE GENOMIC DNA]</scope>
    <source>
        <strain evidence="1 2">AX-7</strain>
    </source>
</reference>
<dbReference type="InterPro" id="IPR018062">
    <property type="entry name" value="HTH_AraC-typ_CS"/>
</dbReference>
<gene>
    <name evidence="1" type="ORF">CCAX7_10950</name>
</gene>
<dbReference type="GO" id="GO:0003700">
    <property type="term" value="F:DNA-binding transcription factor activity"/>
    <property type="evidence" value="ECO:0007669"/>
    <property type="project" value="InterPro"/>
</dbReference>
<dbReference type="PANTHER" id="PTHR43280:SF2">
    <property type="entry name" value="HTH-TYPE TRANSCRIPTIONAL REGULATOR EXSA"/>
    <property type="match status" value="1"/>
</dbReference>
<dbReference type="KEGG" id="ccot:CCAX7_10950"/>
<dbReference type="SMART" id="SM00342">
    <property type="entry name" value="HTH_ARAC"/>
    <property type="match status" value="1"/>
</dbReference>
<dbReference type="AlphaFoldDB" id="A0A402CUQ6"/>
<dbReference type="InterPro" id="IPR018060">
    <property type="entry name" value="HTH_AraC"/>
</dbReference>
<dbReference type="Proteomes" id="UP000287394">
    <property type="component" value="Chromosome"/>
</dbReference>
<keyword evidence="2" id="KW-1185">Reference proteome</keyword>
<dbReference type="InterPro" id="IPR037923">
    <property type="entry name" value="HTH-like"/>
</dbReference>
<dbReference type="EMBL" id="AP025739">
    <property type="protein sequence ID" value="BDI29044.1"/>
    <property type="molecule type" value="Genomic_DNA"/>
</dbReference>
<dbReference type="RefSeq" id="WP_119321091.1">
    <property type="nucleotide sequence ID" value="NZ_AP025739.1"/>
</dbReference>
<dbReference type="OrthoDB" id="2237754at2"/>
<name>A0A402CUQ6_9BACT</name>
<dbReference type="Pfam" id="PF12833">
    <property type="entry name" value="HTH_18"/>
    <property type="match status" value="1"/>
</dbReference>
<dbReference type="Gene3D" id="1.10.10.60">
    <property type="entry name" value="Homeodomain-like"/>
    <property type="match status" value="2"/>
</dbReference>
<evidence type="ECO:0000313" key="1">
    <source>
        <dbReference type="EMBL" id="BDI29044.1"/>
    </source>
</evidence>
<dbReference type="PROSITE" id="PS01124">
    <property type="entry name" value="HTH_ARAC_FAMILY_2"/>
    <property type="match status" value="1"/>
</dbReference>
<dbReference type="SUPFAM" id="SSF46689">
    <property type="entry name" value="Homeodomain-like"/>
    <property type="match status" value="2"/>
</dbReference>
<organism evidence="1 2">
    <name type="scientific">Capsulimonas corticalis</name>
    <dbReference type="NCBI Taxonomy" id="2219043"/>
    <lineage>
        <taxon>Bacteria</taxon>
        <taxon>Bacillati</taxon>
        <taxon>Armatimonadota</taxon>
        <taxon>Armatimonadia</taxon>
        <taxon>Capsulimonadales</taxon>
        <taxon>Capsulimonadaceae</taxon>
        <taxon>Capsulimonas</taxon>
    </lineage>
</organism>
<dbReference type="InterPro" id="IPR009057">
    <property type="entry name" value="Homeodomain-like_sf"/>
</dbReference>
<sequence>MTDRKALYPLKSLDWLPPIATLPVPMDELARHHSTHKSTFETLWNTTFHVLENGPLLPRSIDVTMQIARDARYRNDCIYSPGDEVRYFCYTLSGRGVYEDNTGAYPVPAGTGFLVEKDNPYASYYYPPDATEPWQYLGFDFHGLAAHAMTRALIHNYGSVYKLSPETPIIKRLLAYEADGYRVTNIHVSDAAQLVIELMLALMAAARTTEDTDPAIELVRRAVTMLSGDEEIPIQNVARELGVSREHLSRCFQRRLGVSPRQFCFEQRIRRACFLLKNTDTPIKTIAAQLGYSDYANFMHAFRQVMQMTPSDFRLHGSLPLSQQFTKESGNIVETQA</sequence>
<dbReference type="Pfam" id="PF02311">
    <property type="entry name" value="AraC_binding"/>
    <property type="match status" value="1"/>
</dbReference>
<proteinExistence type="predicted"/>
<evidence type="ECO:0000313" key="2">
    <source>
        <dbReference type="Proteomes" id="UP000287394"/>
    </source>
</evidence>
<dbReference type="PROSITE" id="PS00041">
    <property type="entry name" value="HTH_ARAC_FAMILY_1"/>
    <property type="match status" value="1"/>
</dbReference>
<dbReference type="SUPFAM" id="SSF51215">
    <property type="entry name" value="Regulatory protein AraC"/>
    <property type="match status" value="1"/>
</dbReference>
<dbReference type="GO" id="GO:0043565">
    <property type="term" value="F:sequence-specific DNA binding"/>
    <property type="evidence" value="ECO:0007669"/>
    <property type="project" value="InterPro"/>
</dbReference>
<dbReference type="PANTHER" id="PTHR43280">
    <property type="entry name" value="ARAC-FAMILY TRANSCRIPTIONAL REGULATOR"/>
    <property type="match status" value="1"/>
</dbReference>
<protein>
    <submittedName>
        <fullName evidence="1">Uncharacterized protein</fullName>
    </submittedName>
</protein>
<dbReference type="InterPro" id="IPR003313">
    <property type="entry name" value="AraC-bd"/>
</dbReference>